<reference evidence="2 3" key="1">
    <citation type="submission" date="2022-12" db="EMBL/GenBank/DDBJ databases">
        <authorList>
            <person name="Ruckert C."/>
            <person name="Busche T."/>
            <person name="Kalinowski J."/>
            <person name="Wittmann C."/>
        </authorList>
    </citation>
    <scope>NUCLEOTIDE SEQUENCE [LARGE SCALE GENOMIC DNA]</scope>
    <source>
        <strain evidence="2 3">DSM 40555</strain>
    </source>
</reference>
<name>A0ABY7IAG7_STRNI</name>
<gene>
    <name evidence="2" type="ORF">STRLI_001128</name>
</gene>
<sequence length="233" mass="24713">MRPCSSCSECSGLECSYLVYSSGITLGIRATRSQCIHTDEDGKPLEPLHDAAPLSTSTRVPDARSLVPSRSTLTSTIHLACDGHGHPLAPSASPPARERGKAPRRHGGELWRINVKGVDGATAWHQGFGPDTPAQAVAGFLAALICSRSRYYDCIWHIGLQASAAVLETGRQVWEASAMAAIGGVPPHLDCFPGSPSLHLLSCCRADGWLPSSHRPGSKWKPLPLVLASPQAL</sequence>
<evidence type="ECO:0000313" key="2">
    <source>
        <dbReference type="EMBL" id="WAT95412.1"/>
    </source>
</evidence>
<dbReference type="InterPro" id="IPR005523">
    <property type="entry name" value="DUF317_SPDY"/>
</dbReference>
<accession>A0ABY7IAG7</accession>
<protein>
    <submittedName>
        <fullName evidence="2">DUF317 domain-containing protein</fullName>
    </submittedName>
</protein>
<evidence type="ECO:0000259" key="1">
    <source>
        <dbReference type="Pfam" id="PF03771"/>
    </source>
</evidence>
<dbReference type="Proteomes" id="UP001210609">
    <property type="component" value="Chromosome"/>
</dbReference>
<feature type="domain" description="DUF317" evidence="1">
    <location>
        <begin position="103"/>
        <end position="145"/>
    </location>
</feature>
<dbReference type="RefSeq" id="WP_159484733.1">
    <property type="nucleotide sequence ID" value="NZ_BLIP01000001.1"/>
</dbReference>
<dbReference type="EMBL" id="CP114202">
    <property type="protein sequence ID" value="WAT95412.1"/>
    <property type="molecule type" value="Genomic_DNA"/>
</dbReference>
<organism evidence="2 3">
    <name type="scientific">Streptomyces nigrescens</name>
    <dbReference type="NCBI Taxonomy" id="1920"/>
    <lineage>
        <taxon>Bacteria</taxon>
        <taxon>Bacillati</taxon>
        <taxon>Actinomycetota</taxon>
        <taxon>Actinomycetes</taxon>
        <taxon>Kitasatosporales</taxon>
        <taxon>Streptomycetaceae</taxon>
        <taxon>Streptomyces</taxon>
    </lineage>
</organism>
<keyword evidence="3" id="KW-1185">Reference proteome</keyword>
<proteinExistence type="predicted"/>
<dbReference type="Pfam" id="PF03771">
    <property type="entry name" value="SPDY"/>
    <property type="match status" value="1"/>
</dbReference>
<evidence type="ECO:0000313" key="3">
    <source>
        <dbReference type="Proteomes" id="UP001210609"/>
    </source>
</evidence>